<feature type="transmembrane region" description="Helical" evidence="1">
    <location>
        <begin position="151"/>
        <end position="173"/>
    </location>
</feature>
<dbReference type="RefSeq" id="WP_201926100.1">
    <property type="nucleotide sequence ID" value="NZ_JAERPO010000001.1"/>
</dbReference>
<evidence type="ECO:0000313" key="3">
    <source>
        <dbReference type="EMBL" id="MBY4636338.1"/>
    </source>
</evidence>
<accession>A0ABS7MBE9</accession>
<feature type="transmembrane region" description="Helical" evidence="1">
    <location>
        <begin position="15"/>
        <end position="40"/>
    </location>
</feature>
<keyword evidence="1" id="KW-0812">Transmembrane</keyword>
<sequence length="310" mass="33942">MTLFAAHVGAPRFDLIVLAVTLSGLVALLHGARFLAAFVFRRAEANSWPVVMALWDGALVSAALAFSASFGVLKSQIPTVNPFWADDLFTQMDTVLFFGKPWELSHKIIPSFVTPAIDFVYFLWLPMLLATILIVGMFAPEETKRRFFVSYLAAWSLLGLVIATAFSSVGPIFGDLVGGQSFLPANAPFAHAASAYLREGYVNRAANVGQGISAMPSMHVAMAWLYVLCFPKLRILTVPFFAFIAVGSVHLGWHYAIDGIVAVIGVAAIWSSSRRRSSEAERDNHRVAMDGHGVRAVHAFRITLNRLRSR</sequence>
<feature type="domain" description="Inositolphosphotransferase Aur1/Ipt1" evidence="2">
    <location>
        <begin position="116"/>
        <end position="269"/>
    </location>
</feature>
<evidence type="ECO:0000259" key="2">
    <source>
        <dbReference type="Pfam" id="PF14378"/>
    </source>
</evidence>
<feature type="transmembrane region" description="Helical" evidence="1">
    <location>
        <begin position="52"/>
        <end position="73"/>
    </location>
</feature>
<organism evidence="3 4">
    <name type="scientific">Sphingopyxis jiangsuensis</name>
    <dbReference type="NCBI Taxonomy" id="2871171"/>
    <lineage>
        <taxon>Bacteria</taxon>
        <taxon>Pseudomonadati</taxon>
        <taxon>Pseudomonadota</taxon>
        <taxon>Alphaproteobacteria</taxon>
        <taxon>Sphingomonadales</taxon>
        <taxon>Sphingomonadaceae</taxon>
        <taxon>Sphingopyxis</taxon>
    </lineage>
</organism>
<feature type="transmembrane region" description="Helical" evidence="1">
    <location>
        <begin position="119"/>
        <end position="139"/>
    </location>
</feature>
<keyword evidence="1" id="KW-1133">Transmembrane helix</keyword>
<dbReference type="EMBL" id="JAILXK010000001">
    <property type="protein sequence ID" value="MBY4636338.1"/>
    <property type="molecule type" value="Genomic_DNA"/>
</dbReference>
<comment type="caution">
    <text evidence="3">The sequence shown here is derived from an EMBL/GenBank/DDBJ whole genome shotgun (WGS) entry which is preliminary data.</text>
</comment>
<dbReference type="InterPro" id="IPR026841">
    <property type="entry name" value="Aur1/Ipt1"/>
</dbReference>
<evidence type="ECO:0000313" key="4">
    <source>
        <dbReference type="Proteomes" id="UP001166571"/>
    </source>
</evidence>
<protein>
    <submittedName>
        <fullName evidence="3">Phosphatase PAP2 family protein</fullName>
    </submittedName>
</protein>
<reference evidence="3" key="1">
    <citation type="submission" date="2021-08" db="EMBL/GenBank/DDBJ databases">
        <title>Sphingopyxis panaciterrulae sp. nov., isolated from the surface water of the Yellow Sea.</title>
        <authorList>
            <person name="Gao Z."/>
            <person name="Zhang D."/>
            <person name="Zhang A."/>
        </authorList>
    </citation>
    <scope>NUCLEOTIDE SEQUENCE</scope>
    <source>
        <strain evidence="3">XHP0097</strain>
    </source>
</reference>
<gene>
    <name evidence="3" type="ORF">K5P26_04180</name>
</gene>
<keyword evidence="1" id="KW-0472">Membrane</keyword>
<dbReference type="Proteomes" id="UP001166571">
    <property type="component" value="Unassembled WGS sequence"/>
</dbReference>
<dbReference type="Pfam" id="PF14378">
    <property type="entry name" value="PAP2_3"/>
    <property type="match status" value="1"/>
</dbReference>
<proteinExistence type="predicted"/>
<evidence type="ECO:0000256" key="1">
    <source>
        <dbReference type="SAM" id="Phobius"/>
    </source>
</evidence>
<keyword evidence="4" id="KW-1185">Reference proteome</keyword>
<feature type="transmembrane region" description="Helical" evidence="1">
    <location>
        <begin position="223"/>
        <end position="246"/>
    </location>
</feature>
<name>A0ABS7MBE9_9SPHN</name>